<dbReference type="InterPro" id="IPR036680">
    <property type="entry name" value="SPOR-like_sf"/>
</dbReference>
<feature type="region of interest" description="Disordered" evidence="1">
    <location>
        <begin position="316"/>
        <end position="408"/>
    </location>
</feature>
<feature type="region of interest" description="Disordered" evidence="1">
    <location>
        <begin position="1"/>
        <end position="30"/>
    </location>
</feature>
<evidence type="ECO:0000313" key="5">
    <source>
        <dbReference type="Proteomes" id="UP000235116"/>
    </source>
</evidence>
<dbReference type="InterPro" id="IPR007730">
    <property type="entry name" value="SPOR-like_dom"/>
</dbReference>
<evidence type="ECO:0000259" key="3">
    <source>
        <dbReference type="PROSITE" id="PS51724"/>
    </source>
</evidence>
<dbReference type="InterPro" id="IPR027417">
    <property type="entry name" value="P-loop_NTPase"/>
</dbReference>
<dbReference type="RefSeq" id="WP_101895149.1">
    <property type="nucleotide sequence ID" value="NZ_CP022684.1"/>
</dbReference>
<dbReference type="InterPro" id="IPR052026">
    <property type="entry name" value="ExeA_AAA_ATPase_DNA-bind"/>
</dbReference>
<dbReference type="Gene3D" id="3.30.70.1070">
    <property type="entry name" value="Sporulation related repeat"/>
    <property type="match status" value="1"/>
</dbReference>
<dbReference type="Pfam" id="PF05036">
    <property type="entry name" value="SPOR"/>
    <property type="match status" value="1"/>
</dbReference>
<dbReference type="PROSITE" id="PS51724">
    <property type="entry name" value="SPOR"/>
    <property type="match status" value="1"/>
</dbReference>
<gene>
    <name evidence="4" type="ORF">Kalk_15670</name>
</gene>
<dbReference type="GO" id="GO:0042834">
    <property type="term" value="F:peptidoglycan binding"/>
    <property type="evidence" value="ECO:0007669"/>
    <property type="project" value="InterPro"/>
</dbReference>
<evidence type="ECO:0000256" key="2">
    <source>
        <dbReference type="SAM" id="Phobius"/>
    </source>
</evidence>
<dbReference type="AlphaFoldDB" id="A0A2K9LSG8"/>
<keyword evidence="2" id="KW-1133">Transmembrane helix</keyword>
<dbReference type="Proteomes" id="UP000235116">
    <property type="component" value="Chromosome"/>
</dbReference>
<feature type="domain" description="SPOR" evidence="3">
    <location>
        <begin position="435"/>
        <end position="513"/>
    </location>
</feature>
<dbReference type="SUPFAM" id="SSF52540">
    <property type="entry name" value="P-loop containing nucleoside triphosphate hydrolases"/>
    <property type="match status" value="1"/>
</dbReference>
<accession>A0A2K9LSG8</accession>
<dbReference type="PANTHER" id="PTHR35894:SF1">
    <property type="entry name" value="PHOSPHORIBULOKINASE _ URIDINE KINASE FAMILY"/>
    <property type="match status" value="1"/>
</dbReference>
<evidence type="ECO:0000256" key="1">
    <source>
        <dbReference type="SAM" id="MobiDB-lite"/>
    </source>
</evidence>
<keyword evidence="2" id="KW-0472">Membrane</keyword>
<dbReference type="PANTHER" id="PTHR35894">
    <property type="entry name" value="GENERAL SECRETION PATHWAY PROTEIN A-RELATED"/>
    <property type="match status" value="1"/>
</dbReference>
<reference evidence="5" key="1">
    <citation type="submission" date="2017-08" db="EMBL/GenBank/DDBJ databases">
        <title>Direct submision.</title>
        <authorList>
            <person name="Kim S.-J."/>
            <person name="Rhee S.-K."/>
        </authorList>
    </citation>
    <scope>NUCLEOTIDE SEQUENCE [LARGE SCALE GENOMIC DNA]</scope>
    <source>
        <strain evidence="5">GI5</strain>
    </source>
</reference>
<evidence type="ECO:0000313" key="4">
    <source>
        <dbReference type="EMBL" id="AUM13774.1"/>
    </source>
</evidence>
<proteinExistence type="predicted"/>
<protein>
    <recommendedName>
        <fullName evidence="3">SPOR domain-containing protein</fullName>
    </recommendedName>
</protein>
<sequence length="523" mass="56152">MTALNQPDIEPKLGDDLHEDEPALGAASPFDDGDVEGLFFPGGGRQELLDQIAHLLRYGPSLLLLYGDQGVGKHYLIDRLLSQLDPDLFDVALVQADVLMNPEVLLAGLSGPWHSRAPFNVASLQPQLVECASAADDASRVLLLVVSHSQFLDDGSVELLSIMLASCAGLPVKVVLVLDASDPEDVMQLSPLFDQVPDHFRALLAPLTRDETAAYLAYRLHTGGLGHVHFSEAHVDQIFNHSLGNVVRVNQIAAELLLASLPAKSKSRIKTDLPWMHLGALVLVVGLLLFLVLSRDNATGHSPALDAGSSVTTDLASGARLSSEPAVNQSPLANEPSAIPEPSTSKTQAEPIKAEPVVSESVKASEIEQAAEPVSKPIKEETAASEAKTALAASDKPPAKAEAVKQPEAVVVPKPKEAPKQTPKSADARTAWILSLPPEHYALQLLGAKEKSTVDKFLAMYPSVQKLSYYKTQRNGAPWFVVVQASFPNYEAAKAAVAKLPQKLQKQGPWIRKIEAIQKDLKN</sequence>
<feature type="transmembrane region" description="Helical" evidence="2">
    <location>
        <begin position="275"/>
        <end position="293"/>
    </location>
</feature>
<feature type="compositionally biased region" description="Low complexity" evidence="1">
    <location>
        <begin position="384"/>
        <end position="394"/>
    </location>
</feature>
<keyword evidence="2" id="KW-0812">Transmembrane</keyword>
<name>A0A2K9LSG8_9GAMM</name>
<organism evidence="4 5">
    <name type="scientific">Ketobacter alkanivorans</name>
    <dbReference type="NCBI Taxonomy" id="1917421"/>
    <lineage>
        <taxon>Bacteria</taxon>
        <taxon>Pseudomonadati</taxon>
        <taxon>Pseudomonadota</taxon>
        <taxon>Gammaproteobacteria</taxon>
        <taxon>Pseudomonadales</taxon>
        <taxon>Ketobacteraceae</taxon>
        <taxon>Ketobacter</taxon>
    </lineage>
</organism>
<keyword evidence="5" id="KW-1185">Reference proteome</keyword>
<dbReference type="KEGG" id="kak:Kalk_15670"/>
<dbReference type="EMBL" id="CP022684">
    <property type="protein sequence ID" value="AUM13774.1"/>
    <property type="molecule type" value="Genomic_DNA"/>
</dbReference>
<dbReference type="OrthoDB" id="6189127at2"/>